<dbReference type="Proteomes" id="UP000035720">
    <property type="component" value="Unassembled WGS sequence"/>
</dbReference>
<dbReference type="RefSeq" id="WP_048548183.1">
    <property type="nucleotide sequence ID" value="NZ_HF571038.1"/>
</dbReference>
<dbReference type="GO" id="GO:0006302">
    <property type="term" value="P:double-strand break repair"/>
    <property type="evidence" value="ECO:0007669"/>
    <property type="project" value="TreeGrafter"/>
</dbReference>
<dbReference type="Gene3D" id="1.10.150.20">
    <property type="entry name" value="5' to 3' exonuclease, C-terminal subdomain"/>
    <property type="match status" value="1"/>
</dbReference>
<evidence type="ECO:0000256" key="3">
    <source>
        <dbReference type="ARBA" id="ARBA00049244"/>
    </source>
</evidence>
<sequence>MPPSLTPAWGELVAVVAHGDNIALVGDGISRRLPLAEAADWLRTDLDARRVLVWSAERDLAAVIRRGVLIPRVLDLAQAYRIERGGWRADPGRVWAGAHGLDARGIPAMAPDDLFSQLRQQPGPDDLTVADGHLRPDVTDGDWLAGPGRLERWAEAAHACAEALYAQLAAIGPRALALAVSESAVSVLCVELERDGLPLDRTGAEHLIARAAGPRPRNAAHEKEIRAARDAAVLSLAPGHDTTDLRNPGSVKALLAGLGIAVETTRKWVLAGYRDAHPLVPALLAWRADERIATTYGYAWLDNHVGPDDRLRGAWSPCDGAAGRMTAQNGLHNLPAAMRPAVAAAPGWTFVRADLGQIEPRVLAVVSGDPTLAAATMADDLYAPIAARLQVERPIAKVAVLAAMYGQRSGTAGRALERLQRAYPRAMGFLDEAYAAGLARADLRTFGGRRIRTAGIPDEGSRGRYARNALIQGAAAELFKCWAATVRAELAGTPAHIALCLHDELLIHTPQDQAPDVCRVVATALTDAARRWSGEAPVRFVTDTLVIQRWSEAKD</sequence>
<dbReference type="Pfam" id="PF00476">
    <property type="entry name" value="DNA_pol_A"/>
    <property type="match status" value="1"/>
</dbReference>
<dbReference type="EC" id="2.7.7.7" evidence="1"/>
<organism evidence="5 6">
    <name type="scientific">Nostocoides jenkinsii Ben 74</name>
    <dbReference type="NCBI Taxonomy" id="1193518"/>
    <lineage>
        <taxon>Bacteria</taxon>
        <taxon>Bacillati</taxon>
        <taxon>Actinomycetota</taxon>
        <taxon>Actinomycetes</taxon>
        <taxon>Micrococcales</taxon>
        <taxon>Intrasporangiaceae</taxon>
        <taxon>Nostocoides</taxon>
    </lineage>
</organism>
<comment type="caution">
    <text evidence="5">The sequence shown here is derived from an EMBL/GenBank/DDBJ whole genome shotgun (WGS) entry which is preliminary data.</text>
</comment>
<protein>
    <recommendedName>
        <fullName evidence="1">DNA-directed DNA polymerase</fullName>
        <ecNumber evidence="1">2.7.7.7</ecNumber>
    </recommendedName>
</protein>
<evidence type="ECO:0000259" key="4">
    <source>
        <dbReference type="SMART" id="SM00482"/>
    </source>
</evidence>
<reference evidence="5 6" key="1">
    <citation type="journal article" date="2013" name="ISME J.">
        <title>A metabolic model for members of the genus Tetrasphaera involved in enhanced biological phosphorus removal.</title>
        <authorList>
            <person name="Kristiansen R."/>
            <person name="Nguyen H.T.T."/>
            <person name="Saunders A.M."/>
            <person name="Nielsen J.L."/>
            <person name="Wimmer R."/>
            <person name="Le V.Q."/>
            <person name="McIlroy S.J."/>
            <person name="Petrovski S."/>
            <person name="Seviour R.J."/>
            <person name="Calteau A."/>
            <person name="Nielsen K.L."/>
            <person name="Nielsen P.H."/>
        </authorList>
    </citation>
    <scope>NUCLEOTIDE SEQUENCE [LARGE SCALE GENOMIC DNA]</scope>
    <source>
        <strain evidence="5 6">Ben 74</strain>
    </source>
</reference>
<dbReference type="GO" id="GO:0003677">
    <property type="term" value="F:DNA binding"/>
    <property type="evidence" value="ECO:0007669"/>
    <property type="project" value="InterPro"/>
</dbReference>
<evidence type="ECO:0000313" key="5">
    <source>
        <dbReference type="EMBL" id="CCI51932.1"/>
    </source>
</evidence>
<dbReference type="InterPro" id="IPR002298">
    <property type="entry name" value="DNA_polymerase_A"/>
</dbReference>
<accession>A0A077MAX6</accession>
<dbReference type="InterPro" id="IPR001098">
    <property type="entry name" value="DNA-dir_DNA_pol_A_palm_dom"/>
</dbReference>
<keyword evidence="2" id="KW-0235">DNA replication</keyword>
<dbReference type="SMART" id="SM00482">
    <property type="entry name" value="POLAc"/>
    <property type="match status" value="1"/>
</dbReference>
<dbReference type="Gene3D" id="3.30.70.370">
    <property type="match status" value="1"/>
</dbReference>
<dbReference type="STRING" id="1193518.BN13_1320008"/>
<proteinExistence type="predicted"/>
<keyword evidence="6" id="KW-1185">Reference proteome</keyword>
<evidence type="ECO:0000256" key="2">
    <source>
        <dbReference type="ARBA" id="ARBA00022705"/>
    </source>
</evidence>
<dbReference type="SUPFAM" id="SSF56672">
    <property type="entry name" value="DNA/RNA polymerases"/>
    <property type="match status" value="1"/>
</dbReference>
<dbReference type="OrthoDB" id="4414061at2"/>
<dbReference type="AlphaFoldDB" id="A0A077MAX6"/>
<dbReference type="GO" id="GO:0006261">
    <property type="term" value="P:DNA-templated DNA replication"/>
    <property type="evidence" value="ECO:0007669"/>
    <property type="project" value="InterPro"/>
</dbReference>
<comment type="catalytic activity">
    <reaction evidence="3">
        <text>DNA(n) + a 2'-deoxyribonucleoside 5'-triphosphate = DNA(n+1) + diphosphate</text>
        <dbReference type="Rhea" id="RHEA:22508"/>
        <dbReference type="Rhea" id="RHEA-COMP:17339"/>
        <dbReference type="Rhea" id="RHEA-COMP:17340"/>
        <dbReference type="ChEBI" id="CHEBI:33019"/>
        <dbReference type="ChEBI" id="CHEBI:61560"/>
        <dbReference type="ChEBI" id="CHEBI:173112"/>
        <dbReference type="EC" id="2.7.7.7"/>
    </reaction>
</comment>
<dbReference type="InterPro" id="IPR043502">
    <property type="entry name" value="DNA/RNA_pol_sf"/>
</dbReference>
<feature type="domain" description="DNA-directed DNA polymerase family A palm" evidence="4">
    <location>
        <begin position="337"/>
        <end position="513"/>
    </location>
</feature>
<name>A0A077MAX6_9MICO</name>
<dbReference type="GO" id="GO:0003887">
    <property type="term" value="F:DNA-directed DNA polymerase activity"/>
    <property type="evidence" value="ECO:0007669"/>
    <property type="project" value="UniProtKB-EC"/>
</dbReference>
<dbReference type="EMBL" id="CAJC01000038">
    <property type="protein sequence ID" value="CCI51932.1"/>
    <property type="molecule type" value="Genomic_DNA"/>
</dbReference>
<evidence type="ECO:0000256" key="1">
    <source>
        <dbReference type="ARBA" id="ARBA00012417"/>
    </source>
</evidence>
<gene>
    <name evidence="5" type="ORF">BN13_1320008</name>
</gene>
<evidence type="ECO:0000313" key="6">
    <source>
        <dbReference type="Proteomes" id="UP000035720"/>
    </source>
</evidence>
<dbReference type="PANTHER" id="PTHR10133:SF27">
    <property type="entry name" value="DNA POLYMERASE NU"/>
    <property type="match status" value="1"/>
</dbReference>
<dbReference type="PANTHER" id="PTHR10133">
    <property type="entry name" value="DNA POLYMERASE I"/>
    <property type="match status" value="1"/>
</dbReference>